<dbReference type="Gene3D" id="3.40.50.410">
    <property type="entry name" value="von Willebrand factor, type A domain"/>
    <property type="match status" value="1"/>
</dbReference>
<dbReference type="EMBL" id="CAJHNH020005223">
    <property type="protein sequence ID" value="CAG5132276.1"/>
    <property type="molecule type" value="Genomic_DNA"/>
</dbReference>
<protein>
    <recommendedName>
        <fullName evidence="1">VWFA domain-containing protein</fullName>
    </recommendedName>
</protein>
<dbReference type="PRINTS" id="PR00453">
    <property type="entry name" value="VWFADOMAIN"/>
</dbReference>
<evidence type="ECO:0000313" key="3">
    <source>
        <dbReference type="Proteomes" id="UP000678393"/>
    </source>
</evidence>
<comment type="caution">
    <text evidence="2">The sequence shown here is derived from an EMBL/GenBank/DDBJ whole genome shotgun (WGS) entry which is preliminary data.</text>
</comment>
<feature type="domain" description="VWFA" evidence="1">
    <location>
        <begin position="9"/>
        <end position="78"/>
    </location>
</feature>
<dbReference type="PANTHER" id="PTHR22588:SF3">
    <property type="entry name" value="VWFA DOMAIN-CONTAINING PROTEIN"/>
    <property type="match status" value="1"/>
</dbReference>
<dbReference type="OrthoDB" id="6148053at2759"/>
<dbReference type="InterPro" id="IPR052229">
    <property type="entry name" value="Collagen-VI/PIF"/>
</dbReference>
<dbReference type="InterPro" id="IPR036465">
    <property type="entry name" value="vWFA_dom_sf"/>
</dbReference>
<organism evidence="2 3">
    <name type="scientific">Candidula unifasciata</name>
    <dbReference type="NCBI Taxonomy" id="100452"/>
    <lineage>
        <taxon>Eukaryota</taxon>
        <taxon>Metazoa</taxon>
        <taxon>Spiralia</taxon>
        <taxon>Lophotrochozoa</taxon>
        <taxon>Mollusca</taxon>
        <taxon>Gastropoda</taxon>
        <taxon>Heterobranchia</taxon>
        <taxon>Euthyneura</taxon>
        <taxon>Panpulmonata</taxon>
        <taxon>Eupulmonata</taxon>
        <taxon>Stylommatophora</taxon>
        <taxon>Helicina</taxon>
        <taxon>Helicoidea</taxon>
        <taxon>Geomitridae</taxon>
        <taxon>Candidula</taxon>
    </lineage>
</organism>
<evidence type="ECO:0000313" key="2">
    <source>
        <dbReference type="EMBL" id="CAG5132276.1"/>
    </source>
</evidence>
<dbReference type="PROSITE" id="PS50234">
    <property type="entry name" value="VWFA"/>
    <property type="match status" value="1"/>
</dbReference>
<dbReference type="PANTHER" id="PTHR22588">
    <property type="entry name" value="VWFA DOMAIN-CONTAINING PROTEIN"/>
    <property type="match status" value="1"/>
</dbReference>
<accession>A0A8S3ZZQ6</accession>
<feature type="non-terminal residue" evidence="2">
    <location>
        <position position="109"/>
    </location>
</feature>
<evidence type="ECO:0000259" key="1">
    <source>
        <dbReference type="PROSITE" id="PS50234"/>
    </source>
</evidence>
<dbReference type="SUPFAM" id="SSF53300">
    <property type="entry name" value="vWA-like"/>
    <property type="match status" value="1"/>
</dbReference>
<keyword evidence="3" id="KW-1185">Reference proteome</keyword>
<reference evidence="2" key="1">
    <citation type="submission" date="2021-04" db="EMBL/GenBank/DDBJ databases">
        <authorList>
            <consortium name="Molecular Ecology Group"/>
        </authorList>
    </citation>
    <scope>NUCLEOTIDE SEQUENCE</scope>
</reference>
<feature type="non-terminal residue" evidence="2">
    <location>
        <position position="1"/>
    </location>
</feature>
<name>A0A8S3ZZQ6_9EUPU</name>
<dbReference type="Pfam" id="PF00092">
    <property type="entry name" value="VWA"/>
    <property type="match status" value="1"/>
</dbReference>
<proteinExistence type="predicted"/>
<dbReference type="Proteomes" id="UP000678393">
    <property type="component" value="Unassembled WGS sequence"/>
</dbReference>
<sequence>SEVCTAKADIVLVFDASNSIGVENFHKQFDFAKRLAAHFKIGPNDVRFGGVLFSRYAEVLFNLKDNDNIEGVNNLITSDQLFSSAKGGRANAKDVVVVFTDGDPVSLTK</sequence>
<dbReference type="InterPro" id="IPR002035">
    <property type="entry name" value="VWF_A"/>
</dbReference>
<gene>
    <name evidence="2" type="ORF">CUNI_LOCUS17834</name>
</gene>
<dbReference type="AlphaFoldDB" id="A0A8S3ZZQ6"/>